<comment type="subcellular location">
    <subcellularLocation>
        <location evidence="3">Mitochondrion</location>
    </subcellularLocation>
</comment>
<evidence type="ECO:0000259" key="18">
    <source>
        <dbReference type="Pfam" id="PF02770"/>
    </source>
</evidence>
<dbReference type="Gene3D" id="1.20.140.10">
    <property type="entry name" value="Butyryl-CoA Dehydrogenase, subunit A, domain 3"/>
    <property type="match status" value="1"/>
</dbReference>
<dbReference type="GO" id="GO:0009712">
    <property type="term" value="P:catechol-containing compound metabolic process"/>
    <property type="evidence" value="ECO:0007669"/>
    <property type="project" value="InterPro"/>
</dbReference>
<evidence type="ECO:0000259" key="20">
    <source>
        <dbReference type="Pfam" id="PF04444"/>
    </source>
</evidence>
<name>A0A2T2P4M3_CORCC</name>
<feature type="binding site" evidence="13">
    <location>
        <begin position="898"/>
        <end position="899"/>
    </location>
    <ligand>
        <name>substrate</name>
    </ligand>
</feature>
<feature type="domain" description="Acyl-CoA dehydrogenase/oxidase N-terminal" evidence="19">
    <location>
        <begin position="537"/>
        <end position="648"/>
    </location>
</feature>
<dbReference type="SUPFAM" id="SSF49482">
    <property type="entry name" value="Aromatic compound dioxygenase"/>
    <property type="match status" value="1"/>
</dbReference>
<evidence type="ECO:0000259" key="16">
    <source>
        <dbReference type="Pfam" id="PF00441"/>
    </source>
</evidence>
<dbReference type="CDD" id="cd01156">
    <property type="entry name" value="IVD"/>
    <property type="match status" value="1"/>
</dbReference>
<comment type="similarity">
    <text evidence="4">Belongs to the acyl-CoA dehydrogenase family.</text>
</comment>
<keyword evidence="7 14" id="KW-0274">FAD</keyword>
<feature type="binding site" evidence="14">
    <location>
        <position position="799"/>
    </location>
    <ligand>
        <name>FAD</name>
        <dbReference type="ChEBI" id="CHEBI:57692"/>
    </ligand>
</feature>
<evidence type="ECO:0000256" key="3">
    <source>
        <dbReference type="ARBA" id="ARBA00004173"/>
    </source>
</evidence>
<feature type="binding site" evidence="14">
    <location>
        <begin position="653"/>
        <end position="662"/>
    </location>
    <ligand>
        <name>FAD</name>
        <dbReference type="ChEBI" id="CHEBI:57692"/>
    </ligand>
</feature>
<dbReference type="PROSITE" id="PS00073">
    <property type="entry name" value="ACYL_COA_DH_2"/>
    <property type="match status" value="1"/>
</dbReference>
<evidence type="ECO:0008006" key="23">
    <source>
        <dbReference type="Google" id="ProtNLM"/>
    </source>
</evidence>
<dbReference type="Pfam" id="PF00775">
    <property type="entry name" value="Dioxygenase_C"/>
    <property type="match status" value="1"/>
</dbReference>
<dbReference type="CDD" id="cd03461">
    <property type="entry name" value="1_2-HQD"/>
    <property type="match status" value="1"/>
</dbReference>
<dbReference type="Proteomes" id="UP000240883">
    <property type="component" value="Unassembled WGS sequence"/>
</dbReference>
<protein>
    <recommendedName>
        <fullName evidence="23">Aromatic compound dioxygenase</fullName>
    </recommendedName>
</protein>
<dbReference type="SUPFAM" id="SSF47203">
    <property type="entry name" value="Acyl-CoA dehydrogenase C-terminal domain-like"/>
    <property type="match status" value="1"/>
</dbReference>
<dbReference type="InterPro" id="IPR007535">
    <property type="entry name" value="Catechol_dOase_N"/>
</dbReference>
<dbReference type="InterPro" id="IPR046373">
    <property type="entry name" value="Acyl-CoA_Oxase/DH_mid-dom_sf"/>
</dbReference>
<feature type="domain" description="Catechol dioxygenase N-terminal" evidence="20">
    <location>
        <begin position="38"/>
        <end position="109"/>
    </location>
</feature>
<feature type="active site" description="Proton acceptor" evidence="12">
    <location>
        <position position="773"/>
    </location>
</feature>
<dbReference type="InterPro" id="IPR000627">
    <property type="entry name" value="Intradiol_dOase_C"/>
</dbReference>
<dbReference type="Gene3D" id="2.60.130.10">
    <property type="entry name" value="Aromatic compound dioxygenase"/>
    <property type="match status" value="1"/>
</dbReference>
<dbReference type="InterPro" id="IPR009075">
    <property type="entry name" value="AcylCo_DH/oxidase_C"/>
</dbReference>
<evidence type="ECO:0000256" key="12">
    <source>
        <dbReference type="PIRSR" id="PIRSR634183-1"/>
    </source>
</evidence>
<keyword evidence="5" id="KW-0285">Flavoprotein</keyword>
<reference evidence="21 22" key="1">
    <citation type="journal article" date="2018" name="Front. Microbiol.">
        <title>Genome-Wide Analysis of Corynespora cassiicola Leaf Fall Disease Putative Effectors.</title>
        <authorList>
            <person name="Lopez D."/>
            <person name="Ribeiro S."/>
            <person name="Label P."/>
            <person name="Fumanal B."/>
            <person name="Venisse J.S."/>
            <person name="Kohler A."/>
            <person name="de Oliveira R.R."/>
            <person name="Labutti K."/>
            <person name="Lipzen A."/>
            <person name="Lail K."/>
            <person name="Bauer D."/>
            <person name="Ohm R.A."/>
            <person name="Barry K.W."/>
            <person name="Spatafora J."/>
            <person name="Grigoriev I.V."/>
            <person name="Martin F.M."/>
            <person name="Pujade-Renaud V."/>
        </authorList>
    </citation>
    <scope>NUCLEOTIDE SEQUENCE [LARGE SCALE GENOMIC DNA]</scope>
    <source>
        <strain evidence="21 22">Philippines</strain>
    </source>
</reference>
<feature type="region of interest" description="Disordered" evidence="15">
    <location>
        <begin position="317"/>
        <end position="349"/>
    </location>
</feature>
<dbReference type="Pfam" id="PF02771">
    <property type="entry name" value="Acyl-CoA_dh_N"/>
    <property type="match status" value="1"/>
</dbReference>
<dbReference type="Pfam" id="PF00441">
    <property type="entry name" value="Acyl-CoA_dh_1"/>
    <property type="match status" value="1"/>
</dbReference>
<dbReference type="GO" id="GO:0008199">
    <property type="term" value="F:ferric iron binding"/>
    <property type="evidence" value="ECO:0007669"/>
    <property type="project" value="InterPro"/>
</dbReference>
<feature type="domain" description="Acyl-CoA dehydrogenase/oxidase C-terminal" evidence="16">
    <location>
        <begin position="760"/>
        <end position="911"/>
    </location>
</feature>
<evidence type="ECO:0000256" key="6">
    <source>
        <dbReference type="ARBA" id="ARBA00022723"/>
    </source>
</evidence>
<evidence type="ECO:0000256" key="7">
    <source>
        <dbReference type="ARBA" id="ARBA00022827"/>
    </source>
</evidence>
<comment type="cofactor">
    <cofactor evidence="1">
        <name>Fe(3+)</name>
        <dbReference type="ChEBI" id="CHEBI:29034"/>
    </cofactor>
</comment>
<evidence type="ECO:0000259" key="17">
    <source>
        <dbReference type="Pfam" id="PF00775"/>
    </source>
</evidence>
<keyword evidence="6" id="KW-0479">Metal-binding</keyword>
<dbReference type="GO" id="GO:0018576">
    <property type="term" value="F:catechol 1,2-dioxygenase activity"/>
    <property type="evidence" value="ECO:0007669"/>
    <property type="project" value="InterPro"/>
</dbReference>
<evidence type="ECO:0000256" key="14">
    <source>
        <dbReference type="PIRSR" id="PIRSR634183-3"/>
    </source>
</evidence>
<dbReference type="SUPFAM" id="SSF56645">
    <property type="entry name" value="Acyl-CoA dehydrogenase NM domain-like"/>
    <property type="match status" value="1"/>
</dbReference>
<evidence type="ECO:0000256" key="15">
    <source>
        <dbReference type="SAM" id="MobiDB-lite"/>
    </source>
</evidence>
<dbReference type="EMBL" id="KZ678130">
    <property type="protein sequence ID" value="PSN72612.1"/>
    <property type="molecule type" value="Genomic_DNA"/>
</dbReference>
<dbReference type="GO" id="GO:0006552">
    <property type="term" value="P:L-leucine catabolic process"/>
    <property type="evidence" value="ECO:0007669"/>
    <property type="project" value="TreeGrafter"/>
</dbReference>
<organism evidence="21 22">
    <name type="scientific">Corynespora cassiicola Philippines</name>
    <dbReference type="NCBI Taxonomy" id="1448308"/>
    <lineage>
        <taxon>Eukaryota</taxon>
        <taxon>Fungi</taxon>
        <taxon>Dikarya</taxon>
        <taxon>Ascomycota</taxon>
        <taxon>Pezizomycotina</taxon>
        <taxon>Dothideomycetes</taxon>
        <taxon>Pleosporomycetidae</taxon>
        <taxon>Pleosporales</taxon>
        <taxon>Corynesporascaceae</taxon>
        <taxon>Corynespora</taxon>
    </lineage>
</organism>
<evidence type="ECO:0000256" key="4">
    <source>
        <dbReference type="ARBA" id="ARBA00009347"/>
    </source>
</evidence>
<dbReference type="InterPro" id="IPR029032">
    <property type="entry name" value="AhpD-like"/>
</dbReference>
<proteinExistence type="inferred from homology"/>
<evidence type="ECO:0000256" key="8">
    <source>
        <dbReference type="ARBA" id="ARBA00022946"/>
    </source>
</evidence>
<feature type="domain" description="Intradiol ring-cleavage dioxygenases" evidence="17">
    <location>
        <begin position="121"/>
        <end position="311"/>
    </location>
</feature>
<dbReference type="AlphaFoldDB" id="A0A2T2P4M3"/>
<feature type="domain" description="Acyl-CoA oxidase/dehydrogenase middle" evidence="18">
    <location>
        <begin position="653"/>
        <end position="748"/>
    </location>
</feature>
<keyword evidence="8" id="KW-0809">Transit peptide</keyword>
<feature type="binding site" evidence="13">
    <location>
        <begin position="708"/>
        <end position="709"/>
    </location>
    <ligand>
        <name>substrate</name>
    </ligand>
</feature>
<evidence type="ECO:0000256" key="13">
    <source>
        <dbReference type="PIRSR" id="PIRSR634183-2"/>
    </source>
</evidence>
<dbReference type="Pfam" id="PF04444">
    <property type="entry name" value="Dioxygenase_N"/>
    <property type="match status" value="1"/>
</dbReference>
<feature type="binding site" evidence="14">
    <location>
        <begin position="686"/>
        <end position="688"/>
    </location>
    <ligand>
        <name>FAD</name>
        <dbReference type="ChEBI" id="CHEBI:57692"/>
    </ligand>
</feature>
<feature type="region of interest" description="Disordered" evidence="15">
    <location>
        <begin position="1"/>
        <end position="25"/>
    </location>
</feature>
<dbReference type="Gene3D" id="1.20.1290.10">
    <property type="entry name" value="AhpD-like"/>
    <property type="match status" value="1"/>
</dbReference>
<keyword evidence="9" id="KW-0560">Oxidoreductase</keyword>
<dbReference type="FunFam" id="1.10.540.10:FF:000021">
    <property type="entry name" value="Isovaleryl-CoA dehydrogenase IvdA"/>
    <property type="match status" value="1"/>
</dbReference>
<evidence type="ECO:0000256" key="2">
    <source>
        <dbReference type="ARBA" id="ARBA00001974"/>
    </source>
</evidence>
<gene>
    <name evidence="21" type="ORF">BS50DRAFT_597830</name>
</gene>
<feature type="binding site" evidence="14">
    <location>
        <begin position="871"/>
        <end position="875"/>
    </location>
    <ligand>
        <name>FAD</name>
        <dbReference type="ChEBI" id="CHEBI:57692"/>
    </ligand>
</feature>
<dbReference type="GO" id="GO:0050660">
    <property type="term" value="F:flavin adenine dinucleotide binding"/>
    <property type="evidence" value="ECO:0007669"/>
    <property type="project" value="InterPro"/>
</dbReference>
<dbReference type="GO" id="GO:0008470">
    <property type="term" value="F:3-methylbutanoyl-CoA dehydrogenase activity"/>
    <property type="evidence" value="ECO:0007669"/>
    <property type="project" value="TreeGrafter"/>
</dbReference>
<evidence type="ECO:0000256" key="9">
    <source>
        <dbReference type="ARBA" id="ARBA00023002"/>
    </source>
</evidence>
<evidence type="ECO:0000256" key="10">
    <source>
        <dbReference type="ARBA" id="ARBA00023004"/>
    </source>
</evidence>
<feature type="binding site" evidence="14">
    <location>
        <position position="810"/>
    </location>
    <ligand>
        <name>FAD</name>
        <dbReference type="ChEBI" id="CHEBI:57692"/>
    </ligand>
</feature>
<dbReference type="InterPro" id="IPR013786">
    <property type="entry name" value="AcylCoA_DH/ox_N"/>
</dbReference>
<feature type="binding site" evidence="14">
    <location>
        <begin position="900"/>
        <end position="902"/>
    </location>
    <ligand>
        <name>FAD</name>
        <dbReference type="ChEBI" id="CHEBI:57692"/>
    </ligand>
</feature>
<dbReference type="InterPro" id="IPR009100">
    <property type="entry name" value="AcylCoA_DH/oxidase_NM_dom_sf"/>
</dbReference>
<keyword evidence="10" id="KW-0408">Iron</keyword>
<dbReference type="InterPro" id="IPR006091">
    <property type="entry name" value="Acyl-CoA_Oxase/DH_mid-dom"/>
</dbReference>
<dbReference type="GO" id="GO:0005739">
    <property type="term" value="C:mitochondrion"/>
    <property type="evidence" value="ECO:0007669"/>
    <property type="project" value="UniProtKB-SubCell"/>
</dbReference>
<evidence type="ECO:0000256" key="11">
    <source>
        <dbReference type="ARBA" id="ARBA00023128"/>
    </source>
</evidence>
<dbReference type="PANTHER" id="PTHR43884">
    <property type="entry name" value="ACYL-COA DEHYDROGENASE"/>
    <property type="match status" value="1"/>
</dbReference>
<dbReference type="InterPro" id="IPR037069">
    <property type="entry name" value="AcylCoA_DH/ox_N_sf"/>
</dbReference>
<dbReference type="InterPro" id="IPR015889">
    <property type="entry name" value="Intradiol_dOase_core"/>
</dbReference>
<dbReference type="InterPro" id="IPR006089">
    <property type="entry name" value="Acyl-CoA_DH_CS"/>
</dbReference>
<evidence type="ECO:0000256" key="5">
    <source>
        <dbReference type="ARBA" id="ARBA00022630"/>
    </source>
</evidence>
<dbReference type="Gene3D" id="1.10.540.10">
    <property type="entry name" value="Acyl-CoA dehydrogenase/oxidase, N-terminal domain"/>
    <property type="match status" value="1"/>
</dbReference>
<evidence type="ECO:0000313" key="21">
    <source>
        <dbReference type="EMBL" id="PSN72612.1"/>
    </source>
</evidence>
<dbReference type="FunFam" id="2.40.110.10:FF:000004">
    <property type="entry name" value="Isovaleryl-CoA dehydrogenase, mitochondrial"/>
    <property type="match status" value="1"/>
</dbReference>
<dbReference type="Pfam" id="PF02770">
    <property type="entry name" value="Acyl-CoA_dh_M"/>
    <property type="match status" value="1"/>
</dbReference>
<keyword evidence="11" id="KW-0496">Mitochondrion</keyword>
<dbReference type="FunFam" id="1.20.140.10:FF:000003">
    <property type="entry name" value="isovaleryl-CoA dehydrogenase, mitochondrial"/>
    <property type="match status" value="1"/>
</dbReference>
<dbReference type="SUPFAM" id="SSF69118">
    <property type="entry name" value="AhpD-like"/>
    <property type="match status" value="1"/>
</dbReference>
<feature type="binding site" evidence="13">
    <location>
        <begin position="771"/>
        <end position="774"/>
    </location>
    <ligand>
        <name>substrate</name>
    </ligand>
</feature>
<dbReference type="InterPro" id="IPR039390">
    <property type="entry name" value="1_2-HQD/HQD"/>
</dbReference>
<dbReference type="PROSITE" id="PS00072">
    <property type="entry name" value="ACYL_COA_DH_1"/>
    <property type="match status" value="1"/>
</dbReference>
<comment type="cofactor">
    <cofactor evidence="2 14">
        <name>FAD</name>
        <dbReference type="ChEBI" id="CHEBI:57692"/>
    </cofactor>
</comment>
<evidence type="ECO:0000259" key="19">
    <source>
        <dbReference type="Pfam" id="PF02771"/>
    </source>
</evidence>
<dbReference type="InterPro" id="IPR034183">
    <property type="entry name" value="IVD"/>
</dbReference>
<evidence type="ECO:0000313" key="22">
    <source>
        <dbReference type="Proteomes" id="UP000240883"/>
    </source>
</evidence>
<dbReference type="Gene3D" id="2.40.110.10">
    <property type="entry name" value="Butyryl-CoA Dehydrogenase, subunit A, domain 2"/>
    <property type="match status" value="1"/>
</dbReference>
<evidence type="ECO:0000256" key="1">
    <source>
        <dbReference type="ARBA" id="ARBA00001965"/>
    </source>
</evidence>
<accession>A0A2T2P4M3</accession>
<keyword evidence="22" id="KW-1185">Reference proteome</keyword>
<dbReference type="STRING" id="1448308.A0A2T2P4M3"/>
<dbReference type="OrthoDB" id="9988775at2759"/>
<dbReference type="PANTHER" id="PTHR43884:SF18">
    <property type="entry name" value="ISOVALERYL-COENZYME A DEHYDROGENASE"/>
    <property type="match status" value="1"/>
</dbReference>
<dbReference type="InterPro" id="IPR036250">
    <property type="entry name" value="AcylCo_DH-like_C"/>
</dbReference>
<feature type="binding site" evidence="13">
    <location>
        <position position="662"/>
    </location>
    <ligand>
        <name>substrate</name>
    </ligand>
</feature>
<sequence length="919" mass="100626">MSSSQQQTAPAPQPGSAPHRFDPNFTDAVINAMGPKTDPRLRFVMSSLIRHLHDFTREVELTVDEWMAGVQFVNLIGQTSTPTRNEAHRMSDVLGLESLVDEIAHKHINESGEEPTSSSILGPFWSPHAPFRDNGSTIIINPNPHGQPALMHGIITDLDTKQPIPGAVIDIWQASANGKYDFQDPENQTPNNLRGKFRCNEKGEYWFYCYKPTAYSLPTDGEFEIVLTTKSGAAGALFKALDRHPMRPAHIHLMITAEGYKPVTTQIYPRDDPYVTNDTVFAVKDDLLIDFNPREGDANAKLDLEYNVRLAPRDGKTAAMEGPLTPSRALRTTSPSKMRVSYAPSEPQNEADKPIYERIAARRAPRPLIPLDLALLHNTAVADGWNSFIGALRTKTTVPEGLKELAISRVAVLNSAVHEWNSHGPLALKGGITTQGLETAFTAEVVKKGDKLRDGDEGGLTKDQWVIIAYTDQMTRGVEVDAGVTEALKGFLSETQVVELTAVIAGYNCLRPAIVAASRRHASTKHPKGFVPPTQSDLEELRESVREFTRREIPEELAQKTDQQNEFPNDMWQKFGEAGFLGITADEEFGGLGMGYQAHCVVMEEISRASGSIGLSYAAHSQLCVNQLMLNGSPEQKKKYLPGLISGEHVGGLAMSEHSAGSDVVSMKMTAKEVDGGYLLNGTKMWITNGPDAHTIVVYAKTEPNAASKGITAFIVPTKEAKGFSVAQKLDKLGMRGSNTGELVFEDVFVPKENILGEVNKGVRVLMEGLDLERLVLSAGPLGLMQASLDTVLPYTHQRKQFGSPIAHNQLVQGKLADMYTKYRASSAFTYSVARAVDESHEDPQIRTQDCAGAILYGAERASEVAADAVQLMGGMGYMNEVPVGRILRDAKLYEIGAGTSEVRRMVIGRAFNKEYAER</sequence>
<feature type="compositionally biased region" description="Low complexity" evidence="15">
    <location>
        <begin position="1"/>
        <end position="18"/>
    </location>
</feature>